<dbReference type="PRINTS" id="PR00727">
    <property type="entry name" value="LEADERPTASE"/>
</dbReference>
<dbReference type="OrthoDB" id="4031at2759"/>
<keyword evidence="2" id="KW-0999">Mitochondrion inner membrane</keyword>
<comment type="similarity">
    <text evidence="6">Belongs to the peptidase S26 family. IMP1 subfamily.</text>
</comment>
<gene>
    <name evidence="10" type="ORF">GpartN1_g2502.t1</name>
</gene>
<keyword evidence="5" id="KW-0472">Membrane</keyword>
<accession>A0A9C7PVJ1</accession>
<reference evidence="10" key="1">
    <citation type="journal article" date="2022" name="Proc. Natl. Acad. Sci. U.S.A.">
        <title>Life cycle and functional genomics of the unicellular red alga Galdieria for elucidating algal and plant evolution and industrial use.</title>
        <authorList>
            <person name="Hirooka S."/>
            <person name="Itabashi T."/>
            <person name="Ichinose T.M."/>
            <person name="Onuma R."/>
            <person name="Fujiwara T."/>
            <person name="Yamashita S."/>
            <person name="Jong L.W."/>
            <person name="Tomita R."/>
            <person name="Iwane A.H."/>
            <person name="Miyagishima S.Y."/>
        </authorList>
    </citation>
    <scope>NUCLEOTIDE SEQUENCE</scope>
    <source>
        <strain evidence="10">NBRC 102759</strain>
    </source>
</reference>
<organism evidence="10 11">
    <name type="scientific">Galdieria partita</name>
    <dbReference type="NCBI Taxonomy" id="83374"/>
    <lineage>
        <taxon>Eukaryota</taxon>
        <taxon>Rhodophyta</taxon>
        <taxon>Bangiophyceae</taxon>
        <taxon>Galdieriales</taxon>
        <taxon>Galdieriaceae</taxon>
        <taxon>Galdieria</taxon>
    </lineage>
</organism>
<evidence type="ECO:0000256" key="5">
    <source>
        <dbReference type="ARBA" id="ARBA00023136"/>
    </source>
</evidence>
<dbReference type="Proteomes" id="UP001061958">
    <property type="component" value="Unassembled WGS sequence"/>
</dbReference>
<evidence type="ECO:0000256" key="2">
    <source>
        <dbReference type="ARBA" id="ARBA00022792"/>
    </source>
</evidence>
<feature type="domain" description="Peptidase S26" evidence="9">
    <location>
        <begin position="99"/>
        <end position="142"/>
    </location>
</feature>
<keyword evidence="3" id="KW-0378">Hydrolase</keyword>
<evidence type="ECO:0000256" key="7">
    <source>
        <dbReference type="PIRSR" id="PIRSR600223-1"/>
    </source>
</evidence>
<dbReference type="GO" id="GO:0042720">
    <property type="term" value="C:mitochondrial inner membrane peptidase complex"/>
    <property type="evidence" value="ECO:0007669"/>
    <property type="project" value="TreeGrafter"/>
</dbReference>
<dbReference type="EMBL" id="BQMJ01000018">
    <property type="protein sequence ID" value="GJQ10711.1"/>
    <property type="molecule type" value="Genomic_DNA"/>
</dbReference>
<dbReference type="Gene3D" id="2.10.109.10">
    <property type="entry name" value="Umud Fragment, subunit A"/>
    <property type="match status" value="1"/>
</dbReference>
<dbReference type="Pfam" id="PF10502">
    <property type="entry name" value="Peptidase_S26"/>
    <property type="match status" value="2"/>
</dbReference>
<dbReference type="GO" id="GO:0004252">
    <property type="term" value="F:serine-type endopeptidase activity"/>
    <property type="evidence" value="ECO:0007669"/>
    <property type="project" value="InterPro"/>
</dbReference>
<sequence length="159" mass="17944">MKSASQSLLFLVKFGCSFYVLQKYGVEASVCVGPSMEPTLNAQGDIVIFEHISPRWGTLQPGDVVVAKSPSNPHSYICKRVKVVGDKPFSSRFWKYRQRTPQYVPRGYIWLQGDNADNSTDSREYGPVPEALIVGRVFLRIWPMSQIEWIGRSPKISTS</sequence>
<dbReference type="InterPro" id="IPR052064">
    <property type="entry name" value="Mito_IMP1_subunit"/>
</dbReference>
<keyword evidence="4" id="KW-0496">Mitochondrion</keyword>
<dbReference type="InterPro" id="IPR019533">
    <property type="entry name" value="Peptidase_S26"/>
</dbReference>
<comment type="subcellular location">
    <subcellularLocation>
        <location evidence="1">Mitochondrion inner membrane</location>
    </subcellularLocation>
</comment>
<dbReference type="InterPro" id="IPR000223">
    <property type="entry name" value="Pept_S26A_signal_pept_1"/>
</dbReference>
<protein>
    <recommendedName>
        <fullName evidence="9">Peptidase S26 domain-containing protein</fullName>
    </recommendedName>
</protein>
<evidence type="ECO:0000259" key="9">
    <source>
        <dbReference type="Pfam" id="PF10502"/>
    </source>
</evidence>
<reference evidence="10" key="2">
    <citation type="submission" date="2022-01" db="EMBL/GenBank/DDBJ databases">
        <authorList>
            <person name="Hirooka S."/>
            <person name="Miyagishima S.Y."/>
        </authorList>
    </citation>
    <scope>NUCLEOTIDE SEQUENCE</scope>
    <source>
        <strain evidence="10">NBRC 102759</strain>
    </source>
</reference>
<feature type="signal peptide" evidence="8">
    <location>
        <begin position="1"/>
        <end position="17"/>
    </location>
</feature>
<feature type="active site" evidence="7">
    <location>
        <position position="35"/>
    </location>
</feature>
<evidence type="ECO:0000256" key="8">
    <source>
        <dbReference type="SAM" id="SignalP"/>
    </source>
</evidence>
<evidence type="ECO:0000313" key="10">
    <source>
        <dbReference type="EMBL" id="GJQ10711.1"/>
    </source>
</evidence>
<dbReference type="SUPFAM" id="SSF51306">
    <property type="entry name" value="LexA/Signal peptidase"/>
    <property type="match status" value="1"/>
</dbReference>
<evidence type="ECO:0000256" key="6">
    <source>
        <dbReference type="ARBA" id="ARBA00038445"/>
    </source>
</evidence>
<proteinExistence type="inferred from homology"/>
<evidence type="ECO:0000256" key="4">
    <source>
        <dbReference type="ARBA" id="ARBA00023128"/>
    </source>
</evidence>
<feature type="domain" description="Peptidase S26" evidence="9">
    <location>
        <begin position="15"/>
        <end position="81"/>
    </location>
</feature>
<feature type="chain" id="PRO_5038645932" description="Peptidase S26 domain-containing protein" evidence="8">
    <location>
        <begin position="18"/>
        <end position="159"/>
    </location>
</feature>
<dbReference type="GO" id="GO:0006465">
    <property type="term" value="P:signal peptide processing"/>
    <property type="evidence" value="ECO:0007669"/>
    <property type="project" value="InterPro"/>
</dbReference>
<feature type="active site" evidence="7">
    <location>
        <position position="79"/>
    </location>
</feature>
<dbReference type="InterPro" id="IPR036286">
    <property type="entry name" value="LexA/Signal_pep-like_sf"/>
</dbReference>
<name>A0A9C7PVJ1_9RHOD</name>
<evidence type="ECO:0000313" key="11">
    <source>
        <dbReference type="Proteomes" id="UP001061958"/>
    </source>
</evidence>
<dbReference type="AlphaFoldDB" id="A0A9C7PVJ1"/>
<evidence type="ECO:0000256" key="3">
    <source>
        <dbReference type="ARBA" id="ARBA00022801"/>
    </source>
</evidence>
<dbReference type="CDD" id="cd06530">
    <property type="entry name" value="S26_SPase_I"/>
    <property type="match status" value="1"/>
</dbReference>
<dbReference type="PANTHER" id="PTHR12383">
    <property type="entry name" value="PROTEASE FAMILY S26 MITOCHONDRIAL INNER MEMBRANE PROTEASE-RELATED"/>
    <property type="match status" value="1"/>
</dbReference>
<comment type="caution">
    <text evidence="10">The sequence shown here is derived from an EMBL/GenBank/DDBJ whole genome shotgun (WGS) entry which is preliminary data.</text>
</comment>
<keyword evidence="8" id="KW-0732">Signal</keyword>
<evidence type="ECO:0000256" key="1">
    <source>
        <dbReference type="ARBA" id="ARBA00004273"/>
    </source>
</evidence>
<dbReference type="GO" id="GO:0006627">
    <property type="term" value="P:protein processing involved in protein targeting to mitochondrion"/>
    <property type="evidence" value="ECO:0007669"/>
    <property type="project" value="TreeGrafter"/>
</dbReference>
<dbReference type="PANTHER" id="PTHR12383:SF16">
    <property type="entry name" value="MITOCHONDRIAL INNER MEMBRANE PROTEASE SUBUNIT 1"/>
    <property type="match status" value="1"/>
</dbReference>
<keyword evidence="11" id="KW-1185">Reference proteome</keyword>